<dbReference type="RefSeq" id="WP_091729068.1">
    <property type="nucleotide sequence ID" value="NZ_FNQE01000013.1"/>
</dbReference>
<dbReference type="CDD" id="cd04725">
    <property type="entry name" value="OMP_decarboxylase_like"/>
    <property type="match status" value="1"/>
</dbReference>
<organism evidence="9 10">
    <name type="scientific">Proteiniborus ethanoligenes</name>
    <dbReference type="NCBI Taxonomy" id="415015"/>
    <lineage>
        <taxon>Bacteria</taxon>
        <taxon>Bacillati</taxon>
        <taxon>Bacillota</taxon>
        <taxon>Clostridia</taxon>
        <taxon>Eubacteriales</taxon>
        <taxon>Proteiniborus</taxon>
    </lineage>
</organism>
<evidence type="ECO:0000313" key="9">
    <source>
        <dbReference type="EMBL" id="SDY97170.1"/>
    </source>
</evidence>
<evidence type="ECO:0000256" key="7">
    <source>
        <dbReference type="HAMAP-Rule" id="MF_01215"/>
    </source>
</evidence>
<protein>
    <recommendedName>
        <fullName evidence="7">Orotidine 5'-phosphate decarboxylase</fullName>
        <ecNumber evidence="7">4.1.1.23</ecNumber>
    </recommendedName>
    <alternativeName>
        <fullName evidence="7">OMP decarboxylase</fullName>
        <shortName evidence="7">OMPDCase</shortName>
        <shortName evidence="7">OMPdecase</shortName>
    </alternativeName>
</protein>
<dbReference type="GO" id="GO:0004590">
    <property type="term" value="F:orotidine-5'-phosphate decarboxylase activity"/>
    <property type="evidence" value="ECO:0007669"/>
    <property type="project" value="UniProtKB-UniRule"/>
</dbReference>
<dbReference type="SUPFAM" id="SSF51366">
    <property type="entry name" value="Ribulose-phoshate binding barrel"/>
    <property type="match status" value="1"/>
</dbReference>
<comment type="pathway">
    <text evidence="1 7">Pyrimidine metabolism; UMP biosynthesis via de novo pathway; UMP from orotate: step 2/2.</text>
</comment>
<keyword evidence="10" id="KW-1185">Reference proteome</keyword>
<dbReference type="InterPro" id="IPR011060">
    <property type="entry name" value="RibuloseP-bd_barrel"/>
</dbReference>
<evidence type="ECO:0000256" key="2">
    <source>
        <dbReference type="ARBA" id="ARBA00008847"/>
    </source>
</evidence>
<keyword evidence="4 7" id="KW-0665">Pyrimidine biosynthesis</keyword>
<dbReference type="Proteomes" id="UP000198625">
    <property type="component" value="Unassembled WGS sequence"/>
</dbReference>
<dbReference type="InterPro" id="IPR001754">
    <property type="entry name" value="OMPdeCOase_dom"/>
</dbReference>
<dbReference type="SMART" id="SM00934">
    <property type="entry name" value="OMPdecase"/>
    <property type="match status" value="1"/>
</dbReference>
<evidence type="ECO:0000256" key="4">
    <source>
        <dbReference type="ARBA" id="ARBA00022975"/>
    </source>
</evidence>
<proteinExistence type="inferred from homology"/>
<evidence type="ECO:0000259" key="8">
    <source>
        <dbReference type="SMART" id="SM00934"/>
    </source>
</evidence>
<dbReference type="EC" id="4.1.1.23" evidence="7"/>
<dbReference type="STRING" id="415015.SAMN05660462_01395"/>
<gene>
    <name evidence="7" type="primary">pyrF</name>
    <name evidence="9" type="ORF">SAMN05660462_01395</name>
</gene>
<dbReference type="InterPro" id="IPR013785">
    <property type="entry name" value="Aldolase_TIM"/>
</dbReference>
<comment type="similarity">
    <text evidence="2 7">Belongs to the OMP decarboxylase family. Type 2 subfamily.</text>
</comment>
<name>A0A1H3P805_9FIRM</name>
<dbReference type="UniPathway" id="UPA00070">
    <property type="reaction ID" value="UER00120"/>
</dbReference>
<dbReference type="GO" id="GO:0006207">
    <property type="term" value="P:'de novo' pyrimidine nucleobase biosynthetic process"/>
    <property type="evidence" value="ECO:0007669"/>
    <property type="project" value="InterPro"/>
</dbReference>
<evidence type="ECO:0000256" key="3">
    <source>
        <dbReference type="ARBA" id="ARBA00022793"/>
    </source>
</evidence>
<dbReference type="EMBL" id="FNQE01000013">
    <property type="protein sequence ID" value="SDY97170.1"/>
    <property type="molecule type" value="Genomic_DNA"/>
</dbReference>
<dbReference type="PANTHER" id="PTHR43375">
    <property type="entry name" value="OROTIDINE 5'-PHOSPHATE DECARBOXYLASE"/>
    <property type="match status" value="1"/>
</dbReference>
<dbReference type="Gene3D" id="3.20.20.70">
    <property type="entry name" value="Aldolase class I"/>
    <property type="match status" value="1"/>
</dbReference>
<comment type="catalytic activity">
    <reaction evidence="6 7">
        <text>orotidine 5'-phosphate + H(+) = UMP + CO2</text>
        <dbReference type="Rhea" id="RHEA:11596"/>
        <dbReference type="ChEBI" id="CHEBI:15378"/>
        <dbReference type="ChEBI" id="CHEBI:16526"/>
        <dbReference type="ChEBI" id="CHEBI:57538"/>
        <dbReference type="ChEBI" id="CHEBI:57865"/>
        <dbReference type="EC" id="4.1.1.23"/>
    </reaction>
</comment>
<evidence type="ECO:0000313" key="10">
    <source>
        <dbReference type="Proteomes" id="UP000198625"/>
    </source>
</evidence>
<sequence>MIVDKLYESVRKKSVVCVGLDTAIEYVPKSFQEKYFAISDTIFEFNRRIIDATYDIAACFKLQIAYYEALGIEGLIAYKRTIQYIREKKCIVVADIKRGDISKTAEMYAKAHFEGDFESDFITLNPYMGMDSITPYLSYVREKEKGLFILIRTSNEGAHDIQYIKDSNDKPVYKLVGDKIENLANDYIGKCGYSSVGGVAGCTHVDEAKDIRKDLSNMFFLIPGYGAQGGKAKDVARYLKNGNGGIVNSSRGILLAYKKHDNDDNFDVYAREEVLFMREDINNAVKAYEG</sequence>
<evidence type="ECO:0000256" key="1">
    <source>
        <dbReference type="ARBA" id="ARBA00004861"/>
    </source>
</evidence>
<dbReference type="NCBIfam" id="TIGR02127">
    <property type="entry name" value="pyrF_sub2"/>
    <property type="match status" value="1"/>
</dbReference>
<evidence type="ECO:0000256" key="5">
    <source>
        <dbReference type="ARBA" id="ARBA00023239"/>
    </source>
</evidence>
<accession>A0A1H3P805</accession>
<dbReference type="Pfam" id="PF00215">
    <property type="entry name" value="OMPdecase"/>
    <property type="match status" value="1"/>
</dbReference>
<evidence type="ECO:0000256" key="6">
    <source>
        <dbReference type="ARBA" id="ARBA00049157"/>
    </source>
</evidence>
<dbReference type="GO" id="GO:0044205">
    <property type="term" value="P:'de novo' UMP biosynthetic process"/>
    <property type="evidence" value="ECO:0007669"/>
    <property type="project" value="UniProtKB-UniRule"/>
</dbReference>
<feature type="active site" description="Proton donor" evidence="7">
    <location>
        <position position="97"/>
    </location>
</feature>
<dbReference type="OrthoDB" id="9808470at2"/>
<feature type="domain" description="Orotidine 5'-phosphate decarboxylase" evidence="8">
    <location>
        <begin position="15"/>
        <end position="266"/>
    </location>
</feature>
<dbReference type="HAMAP" id="MF_01215">
    <property type="entry name" value="OMPdecase_type2"/>
    <property type="match status" value="1"/>
</dbReference>
<keyword evidence="3 7" id="KW-0210">Decarboxylase</keyword>
<dbReference type="InterPro" id="IPR011995">
    <property type="entry name" value="OMPdecase_type-2"/>
</dbReference>
<dbReference type="FunFam" id="3.20.20.70:FF:000246">
    <property type="entry name" value="Orotidine 5'-phosphate decarboxylase"/>
    <property type="match status" value="1"/>
</dbReference>
<dbReference type="PANTHER" id="PTHR43375:SF1">
    <property type="entry name" value="OROTIDINE 5'-PHOSPHATE DECARBOXYLASE"/>
    <property type="match status" value="1"/>
</dbReference>
<keyword evidence="5 7" id="KW-0456">Lyase</keyword>
<dbReference type="AlphaFoldDB" id="A0A1H3P805"/>
<reference evidence="9 10" key="1">
    <citation type="submission" date="2016-10" db="EMBL/GenBank/DDBJ databases">
        <authorList>
            <person name="de Groot N.N."/>
        </authorList>
    </citation>
    <scope>NUCLEOTIDE SEQUENCE [LARGE SCALE GENOMIC DNA]</scope>
    <source>
        <strain evidence="9 10">DSM 21650</strain>
    </source>
</reference>